<feature type="domain" description="Plasmid replication protein RepL" evidence="1">
    <location>
        <begin position="8"/>
        <end position="143"/>
    </location>
</feature>
<reference evidence="2 3" key="1">
    <citation type="submission" date="2024-05" db="EMBL/GenBank/DDBJ databases">
        <title>Genome sequencing of Marine Estuary Bacteria, Shewanella vesiculosa and S. baltica, and Pseudomonas syringae.</title>
        <authorList>
            <person name="Gurung A."/>
            <person name="Maclea K.S."/>
        </authorList>
    </citation>
    <scope>NUCLEOTIDE SEQUENCE [LARGE SCALE GENOMIC DNA]</scope>
    <source>
        <strain evidence="2 3">1A</strain>
    </source>
</reference>
<organism evidence="2 3">
    <name type="scientific">Shewanella vesiculosa</name>
    <dbReference type="NCBI Taxonomy" id="518738"/>
    <lineage>
        <taxon>Bacteria</taxon>
        <taxon>Pseudomonadati</taxon>
        <taxon>Pseudomonadota</taxon>
        <taxon>Gammaproteobacteria</taxon>
        <taxon>Alteromonadales</taxon>
        <taxon>Shewanellaceae</taxon>
        <taxon>Shewanella</taxon>
    </lineage>
</organism>
<comment type="caution">
    <text evidence="2">The sequence shown here is derived from an EMBL/GenBank/DDBJ whole genome shotgun (WGS) entry which is preliminary data.</text>
</comment>
<proteinExistence type="predicted"/>
<name>A0ABV0FN96_9GAMM</name>
<keyword evidence="3" id="KW-1185">Reference proteome</keyword>
<dbReference type="Proteomes" id="UP001477278">
    <property type="component" value="Unassembled WGS sequence"/>
</dbReference>
<dbReference type="InterPro" id="IPR008813">
    <property type="entry name" value="Plasmid_replication_RepL"/>
</dbReference>
<evidence type="ECO:0000259" key="1">
    <source>
        <dbReference type="Pfam" id="PF05732"/>
    </source>
</evidence>
<dbReference type="RefSeq" id="WP_347689997.1">
    <property type="nucleotide sequence ID" value="NZ_JBDPZN010000002.1"/>
</dbReference>
<evidence type="ECO:0000313" key="3">
    <source>
        <dbReference type="Proteomes" id="UP001477278"/>
    </source>
</evidence>
<accession>A0ABV0FN96</accession>
<dbReference type="EMBL" id="JBDPZN010000002">
    <property type="protein sequence ID" value="MEO3682298.1"/>
    <property type="molecule type" value="Genomic_DNA"/>
</dbReference>
<evidence type="ECO:0000313" key="2">
    <source>
        <dbReference type="EMBL" id="MEO3682298.1"/>
    </source>
</evidence>
<gene>
    <name evidence="2" type="ORF">ABHN84_08305</name>
</gene>
<sequence length="167" mass="19408">MDQFRLRKTKQTLSKSFSKTITNENGDVVENSIENIFKVVKVSEPAYVKHYIQDLDFIYSLPKGTIRVLSALFPLVVFNKNTFNLNASLKRQICKKLDIKFASLDNSLSNLCKNRFILRIDTGFYLLNPYYFGKGDWQQMKLIRDKIKISDTGNGTFDFKINPVEFQ</sequence>
<dbReference type="Pfam" id="PF05732">
    <property type="entry name" value="RepL"/>
    <property type="match status" value="1"/>
</dbReference>
<protein>
    <submittedName>
        <fullName evidence="2">Replication/maintenance protein RepL</fullName>
    </submittedName>
</protein>